<dbReference type="OrthoDB" id="9809197at2"/>
<dbReference type="PRINTS" id="PR00721">
    <property type="entry name" value="STOMATIN"/>
</dbReference>
<evidence type="ECO:0000256" key="4">
    <source>
        <dbReference type="SAM" id="MobiDB-lite"/>
    </source>
</evidence>
<sequence length="345" mass="38552">MFNVEGVPFFSIGFLILFLLILSQAIYIIKEYDRAVIFRLGRFVETKGPGLILVIPIVDRVVRVSLRTVVYDVPEQEVVTKDNVTCRVNAVLYYRVVDPQKAVINVEKFHQATIQLAQTTMRSIAGEAELDELLSEREKINSKLQRVIDEATDPWGIKVSAVELKDIVIPSSMKRAIAKQAEAERERRAVVIQAQGEKQAAARIAEATGILNTQPGSMNLRTLRTVSEVASSESSSVVFPLPMEMLRYFARGEDIDLPEGSEIDVEKLIEETKENIEEMKKKGEIGEEEASPEADLKGETNLDDIDTEDLDIDADEAVGDLDPGAEDEEEDEQVDDRPDEEKDEG</sequence>
<keyword evidence="7" id="KW-0378">Hydrolase</keyword>
<evidence type="ECO:0000256" key="1">
    <source>
        <dbReference type="ARBA" id="ARBA00004370"/>
    </source>
</evidence>
<keyword evidence="3 5" id="KW-0472">Membrane</keyword>
<evidence type="ECO:0000256" key="5">
    <source>
        <dbReference type="SAM" id="Phobius"/>
    </source>
</evidence>
<dbReference type="GO" id="GO:0005886">
    <property type="term" value="C:plasma membrane"/>
    <property type="evidence" value="ECO:0007669"/>
    <property type="project" value="InterPro"/>
</dbReference>
<dbReference type="InterPro" id="IPR001972">
    <property type="entry name" value="Stomatin_HflK_fam"/>
</dbReference>
<organism evidence="7 8">
    <name type="scientific">Halarsenatibacter silvermanii</name>
    <dbReference type="NCBI Taxonomy" id="321763"/>
    <lineage>
        <taxon>Bacteria</taxon>
        <taxon>Bacillati</taxon>
        <taxon>Bacillota</taxon>
        <taxon>Clostridia</taxon>
        <taxon>Halanaerobiales</taxon>
        <taxon>Halarsenatibacteraceae</taxon>
        <taxon>Halarsenatibacter</taxon>
    </lineage>
</organism>
<feature type="region of interest" description="Disordered" evidence="4">
    <location>
        <begin position="278"/>
        <end position="345"/>
    </location>
</feature>
<dbReference type="RefSeq" id="WP_089758853.1">
    <property type="nucleotide sequence ID" value="NZ_FNGO01000005.1"/>
</dbReference>
<keyword evidence="8" id="KW-1185">Reference proteome</keyword>
<dbReference type="AlphaFoldDB" id="A0A1G9KP55"/>
<evidence type="ECO:0000313" key="7">
    <source>
        <dbReference type="EMBL" id="SDL51449.1"/>
    </source>
</evidence>
<dbReference type="SUPFAM" id="SSF117892">
    <property type="entry name" value="Band 7/SPFH domain"/>
    <property type="match status" value="1"/>
</dbReference>
<dbReference type="Pfam" id="PF01145">
    <property type="entry name" value="Band_7"/>
    <property type="match status" value="1"/>
</dbReference>
<feature type="domain" description="Band 7" evidence="6">
    <location>
        <begin position="24"/>
        <end position="181"/>
    </location>
</feature>
<keyword evidence="5" id="KW-0812">Transmembrane</keyword>
<comment type="similarity">
    <text evidence="2">Belongs to the band 7/mec-2 family.</text>
</comment>
<feature type="compositionally biased region" description="Acidic residues" evidence="4">
    <location>
        <begin position="301"/>
        <end position="334"/>
    </location>
</feature>
<comment type="subcellular location">
    <subcellularLocation>
        <location evidence="1">Membrane</location>
    </subcellularLocation>
</comment>
<dbReference type="PANTHER" id="PTHR10264">
    <property type="entry name" value="BAND 7 PROTEIN-RELATED"/>
    <property type="match status" value="1"/>
</dbReference>
<dbReference type="InterPro" id="IPR036013">
    <property type="entry name" value="Band_7/SPFH_dom_sf"/>
</dbReference>
<dbReference type="GO" id="GO:0098552">
    <property type="term" value="C:side of membrane"/>
    <property type="evidence" value="ECO:0007669"/>
    <property type="project" value="UniProtKB-ARBA"/>
</dbReference>
<dbReference type="FunFam" id="3.30.479.30:FF:000004">
    <property type="entry name" value="Putative membrane protease family, stomatin"/>
    <property type="match status" value="1"/>
</dbReference>
<dbReference type="Gene3D" id="6.10.250.2090">
    <property type="match status" value="1"/>
</dbReference>
<dbReference type="CDD" id="cd08826">
    <property type="entry name" value="SPFH_eoslipins_u1"/>
    <property type="match status" value="1"/>
</dbReference>
<gene>
    <name evidence="7" type="ORF">SAMN04488692_10568</name>
</gene>
<dbReference type="InterPro" id="IPR043202">
    <property type="entry name" value="Band-7_stomatin-like"/>
</dbReference>
<evidence type="ECO:0000313" key="8">
    <source>
        <dbReference type="Proteomes" id="UP000199476"/>
    </source>
</evidence>
<accession>A0A1G9KP55</accession>
<dbReference type="PROSITE" id="PS01270">
    <property type="entry name" value="BAND_7"/>
    <property type="match status" value="1"/>
</dbReference>
<proteinExistence type="inferred from homology"/>
<dbReference type="GO" id="GO:0006508">
    <property type="term" value="P:proteolysis"/>
    <property type="evidence" value="ECO:0007669"/>
    <property type="project" value="UniProtKB-KW"/>
</dbReference>
<keyword evidence="5" id="KW-1133">Transmembrane helix</keyword>
<reference evidence="7 8" key="1">
    <citation type="submission" date="2016-10" db="EMBL/GenBank/DDBJ databases">
        <authorList>
            <person name="de Groot N.N."/>
        </authorList>
    </citation>
    <scope>NUCLEOTIDE SEQUENCE [LARGE SCALE GENOMIC DNA]</scope>
    <source>
        <strain evidence="7 8">SLAS-1</strain>
    </source>
</reference>
<dbReference type="EMBL" id="FNGO01000005">
    <property type="protein sequence ID" value="SDL51449.1"/>
    <property type="molecule type" value="Genomic_DNA"/>
</dbReference>
<feature type="transmembrane region" description="Helical" evidence="5">
    <location>
        <begin position="6"/>
        <end position="29"/>
    </location>
</feature>
<dbReference type="InterPro" id="IPR001107">
    <property type="entry name" value="Band_7"/>
</dbReference>
<evidence type="ECO:0000259" key="6">
    <source>
        <dbReference type="SMART" id="SM00244"/>
    </source>
</evidence>
<name>A0A1G9KP55_9FIRM</name>
<dbReference type="Proteomes" id="UP000199476">
    <property type="component" value="Unassembled WGS sequence"/>
</dbReference>
<dbReference type="InterPro" id="IPR018080">
    <property type="entry name" value="Band_7/stomatin-like_CS"/>
</dbReference>
<dbReference type="GO" id="GO:0008233">
    <property type="term" value="F:peptidase activity"/>
    <property type="evidence" value="ECO:0007669"/>
    <property type="project" value="UniProtKB-KW"/>
</dbReference>
<dbReference type="STRING" id="321763.SAMN04488692_10568"/>
<protein>
    <submittedName>
        <fullName evidence="7">Regulator of protease activity HflC, stomatin/prohibitin superfamily</fullName>
    </submittedName>
</protein>
<evidence type="ECO:0000256" key="3">
    <source>
        <dbReference type="ARBA" id="ARBA00023136"/>
    </source>
</evidence>
<evidence type="ECO:0000256" key="2">
    <source>
        <dbReference type="ARBA" id="ARBA00008164"/>
    </source>
</evidence>
<dbReference type="Gene3D" id="3.30.479.30">
    <property type="entry name" value="Band 7 domain"/>
    <property type="match status" value="1"/>
</dbReference>
<keyword evidence="7" id="KW-0645">Protease</keyword>
<dbReference type="SMART" id="SM00244">
    <property type="entry name" value="PHB"/>
    <property type="match status" value="1"/>
</dbReference>
<feature type="compositionally biased region" description="Basic and acidic residues" evidence="4">
    <location>
        <begin position="335"/>
        <end position="345"/>
    </location>
</feature>
<dbReference type="PANTHER" id="PTHR10264:SF19">
    <property type="entry name" value="AT06885P-RELATED"/>
    <property type="match status" value="1"/>
</dbReference>